<feature type="domain" description="Integrase catalytic" evidence="1">
    <location>
        <begin position="75"/>
        <end position="156"/>
    </location>
</feature>
<sequence length="213" mass="23079">MGRKVRVARFENARDQVRDEAVGNDALLQDVSRGAVDRAMRALGLSGVTRAKAIRTTIPAKDGVRAGDLLNRDFTAPRPDHTWVTDFTYVRTWAGWVYVAFILDVFSQRIVAWHAQTSKHTDLVMIPLRMALWRRDRDGHPVGPGQLRHHSDAGSQGGFNWSSQHLVVEVFSGSSSAGSRSGGSSEVEVAGSSEVPAECRGGVLGADRCGAVA</sequence>
<proteinExistence type="predicted"/>
<evidence type="ECO:0000313" key="2">
    <source>
        <dbReference type="EMBL" id="GAA1559884.1"/>
    </source>
</evidence>
<dbReference type="EMBL" id="BAAANW010000005">
    <property type="protein sequence ID" value="GAA1559884.1"/>
    <property type="molecule type" value="Genomic_DNA"/>
</dbReference>
<dbReference type="InterPro" id="IPR001584">
    <property type="entry name" value="Integrase_cat-core"/>
</dbReference>
<name>A0ABP4ND39_9MICO</name>
<dbReference type="InterPro" id="IPR012337">
    <property type="entry name" value="RNaseH-like_sf"/>
</dbReference>
<organism evidence="2 3">
    <name type="scientific">Dermacoccus profundi</name>
    <dbReference type="NCBI Taxonomy" id="322602"/>
    <lineage>
        <taxon>Bacteria</taxon>
        <taxon>Bacillati</taxon>
        <taxon>Actinomycetota</taxon>
        <taxon>Actinomycetes</taxon>
        <taxon>Micrococcales</taxon>
        <taxon>Dermacoccaceae</taxon>
        <taxon>Dermacoccus</taxon>
    </lineage>
</organism>
<dbReference type="PANTHER" id="PTHR46889:SF4">
    <property type="entry name" value="TRANSPOSASE INSO FOR INSERTION SEQUENCE ELEMENT IS911B-RELATED"/>
    <property type="match status" value="1"/>
</dbReference>
<gene>
    <name evidence="2" type="ORF">GCM10009763_05660</name>
</gene>
<evidence type="ECO:0000313" key="3">
    <source>
        <dbReference type="Proteomes" id="UP001500350"/>
    </source>
</evidence>
<comment type="caution">
    <text evidence="2">The sequence shown here is derived from an EMBL/GenBank/DDBJ whole genome shotgun (WGS) entry which is preliminary data.</text>
</comment>
<keyword evidence="3" id="KW-1185">Reference proteome</keyword>
<dbReference type="SUPFAM" id="SSF53098">
    <property type="entry name" value="Ribonuclease H-like"/>
    <property type="match status" value="1"/>
</dbReference>
<reference evidence="3" key="1">
    <citation type="journal article" date="2019" name="Int. J. Syst. Evol. Microbiol.">
        <title>The Global Catalogue of Microorganisms (GCM) 10K type strain sequencing project: providing services to taxonomists for standard genome sequencing and annotation.</title>
        <authorList>
            <consortium name="The Broad Institute Genomics Platform"/>
            <consortium name="The Broad Institute Genome Sequencing Center for Infectious Disease"/>
            <person name="Wu L."/>
            <person name="Ma J."/>
        </authorList>
    </citation>
    <scope>NUCLEOTIDE SEQUENCE [LARGE SCALE GENOMIC DNA]</scope>
    <source>
        <strain evidence="3">JCM 14589</strain>
    </source>
</reference>
<dbReference type="PROSITE" id="PS50994">
    <property type="entry name" value="INTEGRASE"/>
    <property type="match status" value="1"/>
</dbReference>
<dbReference type="InterPro" id="IPR050900">
    <property type="entry name" value="Transposase_IS3/IS150/IS904"/>
</dbReference>
<dbReference type="Proteomes" id="UP001500350">
    <property type="component" value="Unassembled WGS sequence"/>
</dbReference>
<dbReference type="InterPro" id="IPR036397">
    <property type="entry name" value="RNaseH_sf"/>
</dbReference>
<accession>A0ABP4ND39</accession>
<evidence type="ECO:0000259" key="1">
    <source>
        <dbReference type="PROSITE" id="PS50994"/>
    </source>
</evidence>
<protein>
    <recommendedName>
        <fullName evidence="1">Integrase catalytic domain-containing protein</fullName>
    </recommendedName>
</protein>
<dbReference type="Pfam" id="PF00665">
    <property type="entry name" value="rve"/>
    <property type="match status" value="1"/>
</dbReference>
<dbReference type="PANTHER" id="PTHR46889">
    <property type="entry name" value="TRANSPOSASE INSF FOR INSERTION SEQUENCE IS3B-RELATED"/>
    <property type="match status" value="1"/>
</dbReference>
<dbReference type="Gene3D" id="3.30.420.10">
    <property type="entry name" value="Ribonuclease H-like superfamily/Ribonuclease H"/>
    <property type="match status" value="1"/>
</dbReference>